<dbReference type="EMBL" id="JBHTGP010000003">
    <property type="protein sequence ID" value="MFD0684386.1"/>
    <property type="molecule type" value="Genomic_DNA"/>
</dbReference>
<keyword evidence="1" id="KW-0175">Coiled coil</keyword>
<accession>A0ABW2XIR8</accession>
<evidence type="ECO:0000256" key="1">
    <source>
        <dbReference type="SAM" id="Coils"/>
    </source>
</evidence>
<dbReference type="Proteomes" id="UP001597063">
    <property type="component" value="Unassembled WGS sequence"/>
</dbReference>
<evidence type="ECO:0008006" key="4">
    <source>
        <dbReference type="Google" id="ProtNLM"/>
    </source>
</evidence>
<protein>
    <recommendedName>
        <fullName evidence="4">Chromosome partition protein Smc</fullName>
    </recommendedName>
</protein>
<name>A0ABW2XIR8_9ACTN</name>
<gene>
    <name evidence="2" type="ORF">ACFQZM_07770</name>
</gene>
<organism evidence="2 3">
    <name type="scientific">Actinomadura fibrosa</name>
    <dbReference type="NCBI Taxonomy" id="111802"/>
    <lineage>
        <taxon>Bacteria</taxon>
        <taxon>Bacillati</taxon>
        <taxon>Actinomycetota</taxon>
        <taxon>Actinomycetes</taxon>
        <taxon>Streptosporangiales</taxon>
        <taxon>Thermomonosporaceae</taxon>
        <taxon>Actinomadura</taxon>
    </lineage>
</organism>
<keyword evidence="3" id="KW-1185">Reference proteome</keyword>
<proteinExistence type="predicted"/>
<feature type="coiled-coil region" evidence="1">
    <location>
        <begin position="96"/>
        <end position="174"/>
    </location>
</feature>
<comment type="caution">
    <text evidence="2">The sequence shown here is derived from an EMBL/GenBank/DDBJ whole genome shotgun (WGS) entry which is preliminary data.</text>
</comment>
<evidence type="ECO:0000313" key="2">
    <source>
        <dbReference type="EMBL" id="MFD0684386.1"/>
    </source>
</evidence>
<reference evidence="3" key="1">
    <citation type="journal article" date="2019" name="Int. J. Syst. Evol. Microbiol.">
        <title>The Global Catalogue of Microorganisms (GCM) 10K type strain sequencing project: providing services to taxonomists for standard genome sequencing and annotation.</title>
        <authorList>
            <consortium name="The Broad Institute Genomics Platform"/>
            <consortium name="The Broad Institute Genome Sequencing Center for Infectious Disease"/>
            <person name="Wu L."/>
            <person name="Ma J."/>
        </authorList>
    </citation>
    <scope>NUCLEOTIDE SEQUENCE [LARGE SCALE GENOMIC DNA]</scope>
    <source>
        <strain evidence="3">JCM 9371</strain>
    </source>
</reference>
<feature type="coiled-coil region" evidence="1">
    <location>
        <begin position="290"/>
        <end position="317"/>
    </location>
</feature>
<evidence type="ECO:0000313" key="3">
    <source>
        <dbReference type="Proteomes" id="UP001597063"/>
    </source>
</evidence>
<dbReference type="RefSeq" id="WP_131761497.1">
    <property type="nucleotide sequence ID" value="NZ_CAACUY010000170.1"/>
</dbReference>
<sequence length="332" mass="35695">MSTDDLKALISAALADEGPVAALTVLRHAAEWAALALATRPAAAPGTLADAAPDDVAAFQAVVALDDALERLADVGRAVPALVEAASPGRPVQDHLREQHARLAAVKARLAATRAELDELRDTERETAELAAEHSELRDRLAELRRLRRLADEVDELRAQQEALTAEAERITSAEEAERATGTAAGELLRLTRDQLALLEPRVRQSLEKAAAAQAELAELREQQEGADERIETARAELAGAAAGFERLRERHEQIAGPLRAHLRADRELGAALASALDGGTLSLAKDSGLERAERELAAIEARLDALDEILGRALAEHARAHEEARVTLDWR</sequence>
<feature type="coiled-coil region" evidence="1">
    <location>
        <begin position="203"/>
        <end position="237"/>
    </location>
</feature>